<evidence type="ECO:0000256" key="3">
    <source>
        <dbReference type="ARBA" id="ARBA00022801"/>
    </source>
</evidence>
<sequence>MQPAPTGPDPAAPDAVPDRLLRGTVVTDGRTLPDTVVAITGDRIVAVVPAASWAGPPGRLPPPTDRLLLPGLVDVHCHGAAGHGFPDATAAGALAAVAHHREHGTTTMLASLVSAPAATLADRLELLGPLVAAGELAGIHLEGPFLAVARCGAHDPAAIVPGDPVLLEKLLATAGGTVASMTLAPETPRYPELLAVLAGYGALPSIGHTDADARATAAAIRRAGGAPMSATHLFNAMPPVHHRAPGPVTACLAAAARGELVVELIADGVHLSPDTVSAVFDLIGPDRIALVTDAMAAAGMPDGRYRLGTMDVRVADRVARLAAAGGGTGGRAIAGGTARMIDVLRSTVTGSGVPLAAAVTAATRTPARLLGLDHEIGSLAAGHRADVLVTDPALRPAEVLRCGATVTGRSGPIPNREV</sequence>
<evidence type="ECO:0000259" key="6">
    <source>
        <dbReference type="Pfam" id="PF01979"/>
    </source>
</evidence>
<keyword evidence="3 5" id="KW-0378">Hydrolase</keyword>
<dbReference type="PANTHER" id="PTHR11113:SF14">
    <property type="entry name" value="N-ACETYLGLUCOSAMINE-6-PHOSPHATE DEACETYLASE"/>
    <property type="match status" value="1"/>
</dbReference>
<dbReference type="SUPFAM" id="SSF51556">
    <property type="entry name" value="Metallo-dependent hydrolases"/>
    <property type="match status" value="1"/>
</dbReference>
<dbReference type="PIRSF" id="PIRSF038994">
    <property type="entry name" value="NagA"/>
    <property type="match status" value="1"/>
</dbReference>
<dbReference type="PANTHER" id="PTHR11113">
    <property type="entry name" value="N-ACETYLGLUCOSAMINE-6-PHOSPHATE DEACETYLASE"/>
    <property type="match status" value="1"/>
</dbReference>
<dbReference type="EMBL" id="BAAAJK010000051">
    <property type="protein sequence ID" value="GAA1400610.1"/>
    <property type="molecule type" value="Genomic_DNA"/>
</dbReference>
<dbReference type="Gene3D" id="3.20.20.140">
    <property type="entry name" value="Metal-dependent hydrolases"/>
    <property type="match status" value="1"/>
</dbReference>
<dbReference type="SUPFAM" id="SSF51338">
    <property type="entry name" value="Composite domain of metallo-dependent hydrolases"/>
    <property type="match status" value="1"/>
</dbReference>
<keyword evidence="8" id="KW-1185">Reference proteome</keyword>
<protein>
    <submittedName>
        <fullName evidence="7">Amidohydrolase family protein</fullName>
    </submittedName>
</protein>
<evidence type="ECO:0000256" key="4">
    <source>
        <dbReference type="ARBA" id="ARBA00023277"/>
    </source>
</evidence>
<evidence type="ECO:0000313" key="8">
    <source>
        <dbReference type="Proteomes" id="UP001501414"/>
    </source>
</evidence>
<dbReference type="Gene3D" id="2.30.40.10">
    <property type="entry name" value="Urease, subunit C, domain 1"/>
    <property type="match status" value="1"/>
</dbReference>
<evidence type="ECO:0000313" key="7">
    <source>
        <dbReference type="EMBL" id="GAA1400610.1"/>
    </source>
</evidence>
<comment type="similarity">
    <text evidence="1 5">Belongs to the metallo-dependent hydrolases superfamily. NagA family.</text>
</comment>
<evidence type="ECO:0000256" key="5">
    <source>
        <dbReference type="PIRNR" id="PIRNR038994"/>
    </source>
</evidence>
<dbReference type="InterPro" id="IPR003764">
    <property type="entry name" value="GlcNAc_6-P_deAcase"/>
</dbReference>
<comment type="caution">
    <text evidence="7">The sequence shown here is derived from an EMBL/GenBank/DDBJ whole genome shotgun (WGS) entry which is preliminary data.</text>
</comment>
<dbReference type="InterPro" id="IPR011059">
    <property type="entry name" value="Metal-dep_hydrolase_composite"/>
</dbReference>
<evidence type="ECO:0000256" key="1">
    <source>
        <dbReference type="ARBA" id="ARBA00010716"/>
    </source>
</evidence>
<name>A0ABP4IWG0_9PSEU</name>
<dbReference type="Proteomes" id="UP001501414">
    <property type="component" value="Unassembled WGS sequence"/>
</dbReference>
<proteinExistence type="inferred from homology"/>
<evidence type="ECO:0000256" key="2">
    <source>
        <dbReference type="ARBA" id="ARBA00022723"/>
    </source>
</evidence>
<keyword evidence="4 5" id="KW-0119">Carbohydrate metabolism</keyword>
<dbReference type="InterPro" id="IPR006680">
    <property type="entry name" value="Amidohydro-rel"/>
</dbReference>
<feature type="domain" description="Amidohydrolase-related" evidence="6">
    <location>
        <begin position="68"/>
        <end position="392"/>
    </location>
</feature>
<dbReference type="Pfam" id="PF01979">
    <property type="entry name" value="Amidohydro_1"/>
    <property type="match status" value="1"/>
</dbReference>
<reference evidence="8" key="1">
    <citation type="journal article" date="2019" name="Int. J. Syst. Evol. Microbiol.">
        <title>The Global Catalogue of Microorganisms (GCM) 10K type strain sequencing project: providing services to taxonomists for standard genome sequencing and annotation.</title>
        <authorList>
            <consortium name="The Broad Institute Genomics Platform"/>
            <consortium name="The Broad Institute Genome Sequencing Center for Infectious Disease"/>
            <person name="Wu L."/>
            <person name="Ma J."/>
        </authorList>
    </citation>
    <scope>NUCLEOTIDE SEQUENCE [LARGE SCALE GENOMIC DNA]</scope>
    <source>
        <strain evidence="8">JCM 11896</strain>
    </source>
</reference>
<dbReference type="InterPro" id="IPR032466">
    <property type="entry name" value="Metal_Hydrolase"/>
</dbReference>
<organism evidence="7 8">
    <name type="scientific">Pseudonocardia kongjuensis</name>
    <dbReference type="NCBI Taxonomy" id="102227"/>
    <lineage>
        <taxon>Bacteria</taxon>
        <taxon>Bacillati</taxon>
        <taxon>Actinomycetota</taxon>
        <taxon>Actinomycetes</taxon>
        <taxon>Pseudonocardiales</taxon>
        <taxon>Pseudonocardiaceae</taxon>
        <taxon>Pseudonocardia</taxon>
    </lineage>
</organism>
<dbReference type="RefSeq" id="WP_344028471.1">
    <property type="nucleotide sequence ID" value="NZ_BAAAJK010000051.1"/>
</dbReference>
<gene>
    <name evidence="7" type="ORF">GCM10009613_57660</name>
</gene>
<accession>A0ABP4IWG0</accession>
<keyword evidence="2" id="KW-0479">Metal-binding</keyword>